<dbReference type="Gene3D" id="2.60.40.10">
    <property type="entry name" value="Immunoglobulins"/>
    <property type="match status" value="1"/>
</dbReference>
<reference evidence="10" key="2">
    <citation type="submission" date="2025-09" db="UniProtKB">
        <authorList>
            <consortium name="Ensembl"/>
        </authorList>
    </citation>
    <scope>IDENTIFICATION</scope>
</reference>
<proteinExistence type="predicted"/>
<reference evidence="10" key="1">
    <citation type="submission" date="2025-08" db="UniProtKB">
        <authorList>
            <consortium name="Ensembl"/>
        </authorList>
    </citation>
    <scope>IDENTIFICATION</scope>
</reference>
<feature type="signal peptide" evidence="6">
    <location>
        <begin position="1"/>
        <end position="20"/>
    </location>
</feature>
<evidence type="ECO:0000259" key="8">
    <source>
        <dbReference type="PROSITE" id="PS51323"/>
    </source>
</evidence>
<comment type="subcellular location">
    <subcellularLocation>
        <location evidence="1">Secreted</location>
    </subcellularLocation>
</comment>
<protein>
    <submittedName>
        <fullName evidence="10">Insulin like growth factor binding protein 7</fullName>
    </submittedName>
</protein>
<keyword evidence="4" id="KW-1015">Disulfide bond</keyword>
<evidence type="ECO:0000256" key="3">
    <source>
        <dbReference type="ARBA" id="ARBA00022729"/>
    </source>
</evidence>
<dbReference type="InterPro" id="IPR000867">
    <property type="entry name" value="IGFBP-like"/>
</dbReference>
<dbReference type="InterPro" id="IPR036179">
    <property type="entry name" value="Ig-like_dom_sf"/>
</dbReference>
<keyword evidence="5" id="KW-0393">Immunoglobulin domain</keyword>
<name>A0A8C5RCN9_LATLA</name>
<dbReference type="PROSITE" id="PS50835">
    <property type="entry name" value="IG_LIKE"/>
    <property type="match status" value="1"/>
</dbReference>
<dbReference type="SUPFAM" id="SSF57184">
    <property type="entry name" value="Growth factor receptor domain"/>
    <property type="match status" value="1"/>
</dbReference>
<keyword evidence="11" id="KW-1185">Reference proteome</keyword>
<feature type="domain" description="Kazal-like" evidence="9">
    <location>
        <begin position="86"/>
        <end position="141"/>
    </location>
</feature>
<keyword evidence="2" id="KW-0964">Secreted</keyword>
<dbReference type="PANTHER" id="PTHR14186">
    <property type="entry name" value="INSULIN-LIKE GROWTH FACTOR BINDING PROTEIN-RELATED"/>
    <property type="match status" value="1"/>
</dbReference>
<evidence type="ECO:0000256" key="4">
    <source>
        <dbReference type="ARBA" id="ARBA00023157"/>
    </source>
</evidence>
<evidence type="ECO:0000256" key="6">
    <source>
        <dbReference type="SAM" id="SignalP"/>
    </source>
</evidence>
<organism evidence="10 11">
    <name type="scientific">Laticauda laticaudata</name>
    <name type="common">Blue-ringed sea krait</name>
    <name type="synonym">Blue-lipped sea krait</name>
    <dbReference type="NCBI Taxonomy" id="8630"/>
    <lineage>
        <taxon>Eukaryota</taxon>
        <taxon>Metazoa</taxon>
        <taxon>Chordata</taxon>
        <taxon>Craniata</taxon>
        <taxon>Vertebrata</taxon>
        <taxon>Euteleostomi</taxon>
        <taxon>Lepidosauria</taxon>
        <taxon>Squamata</taxon>
        <taxon>Bifurcata</taxon>
        <taxon>Unidentata</taxon>
        <taxon>Episquamata</taxon>
        <taxon>Toxicofera</taxon>
        <taxon>Serpentes</taxon>
        <taxon>Colubroidea</taxon>
        <taxon>Elapidae</taxon>
        <taxon>Laticaudinae</taxon>
        <taxon>Laticauda</taxon>
    </lineage>
</organism>
<dbReference type="AlphaFoldDB" id="A0A8C5RCN9"/>
<dbReference type="SMART" id="SM00280">
    <property type="entry name" value="KAZAL"/>
    <property type="match status" value="1"/>
</dbReference>
<accession>A0A8C5RCN9</accession>
<dbReference type="GO" id="GO:0001558">
    <property type="term" value="P:regulation of cell growth"/>
    <property type="evidence" value="ECO:0007669"/>
    <property type="project" value="InterPro"/>
</dbReference>
<dbReference type="Gene3D" id="4.10.40.20">
    <property type="match status" value="1"/>
</dbReference>
<dbReference type="PROSITE" id="PS51465">
    <property type="entry name" value="KAZAL_2"/>
    <property type="match status" value="1"/>
</dbReference>
<evidence type="ECO:0000256" key="2">
    <source>
        <dbReference type="ARBA" id="ARBA00022525"/>
    </source>
</evidence>
<feature type="domain" description="Ig-like" evidence="7">
    <location>
        <begin position="140"/>
        <end position="225"/>
    </location>
</feature>
<dbReference type="Gene3D" id="3.30.60.30">
    <property type="match status" value="1"/>
</dbReference>
<dbReference type="PANTHER" id="PTHR14186:SF19">
    <property type="entry name" value="INSULIN-LIKE GROWTH FACTOR-BINDING PROTEIN 7"/>
    <property type="match status" value="1"/>
</dbReference>
<feature type="domain" description="IGFBP N-terminal" evidence="8">
    <location>
        <begin position="27"/>
        <end position="107"/>
    </location>
</feature>
<dbReference type="Pfam" id="PF00219">
    <property type="entry name" value="IGFBP"/>
    <property type="match status" value="1"/>
</dbReference>
<dbReference type="PROSITE" id="PS51257">
    <property type="entry name" value="PROKAR_LIPOPROTEIN"/>
    <property type="match status" value="1"/>
</dbReference>
<evidence type="ECO:0000256" key="5">
    <source>
        <dbReference type="ARBA" id="ARBA00023319"/>
    </source>
</evidence>
<keyword evidence="3 6" id="KW-0732">Signal</keyword>
<dbReference type="InterPro" id="IPR009030">
    <property type="entry name" value="Growth_fac_rcpt_cys_sf"/>
</dbReference>
<dbReference type="PROSITE" id="PS51323">
    <property type="entry name" value="IGFBP_N_2"/>
    <property type="match status" value="1"/>
</dbReference>
<dbReference type="SUPFAM" id="SSF48726">
    <property type="entry name" value="Immunoglobulin"/>
    <property type="match status" value="1"/>
</dbReference>
<dbReference type="InterPro" id="IPR013783">
    <property type="entry name" value="Ig-like_fold"/>
</dbReference>
<dbReference type="GO" id="GO:0009966">
    <property type="term" value="P:regulation of signal transduction"/>
    <property type="evidence" value="ECO:0007669"/>
    <property type="project" value="TreeGrafter"/>
</dbReference>
<feature type="chain" id="PRO_5034413967" evidence="6">
    <location>
        <begin position="21"/>
        <end position="238"/>
    </location>
</feature>
<dbReference type="InterPro" id="IPR002350">
    <property type="entry name" value="Kazal_dom"/>
</dbReference>
<evidence type="ECO:0000313" key="10">
    <source>
        <dbReference type="Ensembl" id="ENSLLTP00000001086.1"/>
    </source>
</evidence>
<dbReference type="GO" id="GO:0005615">
    <property type="term" value="C:extracellular space"/>
    <property type="evidence" value="ECO:0007669"/>
    <property type="project" value="TreeGrafter"/>
</dbReference>
<evidence type="ECO:0000313" key="11">
    <source>
        <dbReference type="Proteomes" id="UP000694406"/>
    </source>
</evidence>
<dbReference type="SMART" id="SM00121">
    <property type="entry name" value="IB"/>
    <property type="match status" value="1"/>
</dbReference>
<evidence type="ECO:0000256" key="1">
    <source>
        <dbReference type="ARBA" id="ARBA00004613"/>
    </source>
</evidence>
<sequence length="238" mass="25012">MRAIWCAPSCLLFLLGCAASLEEPGAAAGGCSPCVPDECPPLPAWGCPLGRVRDNCGCCWRCARGEGEACGSGVSAGVTVVWGRCATGLECRRRTKSRGATAVCVCKSRYPVCGSDGLTYPSTCQLRAASLRAKSRGERPSIVTPPKDIWNVSGAQVYLSCDHVQRVELLPGDRDNLAVQTRGGPEKHEVTGWVLISPLSKDDAGEYECHASNSKGEATASGKITVLNSLNEIPAKGT</sequence>
<dbReference type="InterPro" id="IPR011390">
    <property type="entry name" value="IGFBP_rP_mac25"/>
</dbReference>
<dbReference type="InterPro" id="IPR003599">
    <property type="entry name" value="Ig_sub"/>
</dbReference>
<dbReference type="GeneTree" id="ENSGT00530000063555"/>
<dbReference type="Proteomes" id="UP000694406">
    <property type="component" value="Unplaced"/>
</dbReference>
<evidence type="ECO:0000259" key="7">
    <source>
        <dbReference type="PROSITE" id="PS50835"/>
    </source>
</evidence>
<dbReference type="Ensembl" id="ENSLLTT00000001126.1">
    <property type="protein sequence ID" value="ENSLLTP00000001086.1"/>
    <property type="gene ID" value="ENSLLTG00000000768.1"/>
</dbReference>
<dbReference type="InterPro" id="IPR007110">
    <property type="entry name" value="Ig-like_dom"/>
</dbReference>
<dbReference type="SMART" id="SM00409">
    <property type="entry name" value="IG"/>
    <property type="match status" value="1"/>
</dbReference>
<dbReference type="GO" id="GO:0005520">
    <property type="term" value="F:insulin-like growth factor binding"/>
    <property type="evidence" value="ECO:0007669"/>
    <property type="project" value="InterPro"/>
</dbReference>
<gene>
    <name evidence="10" type="primary">IGFBP7</name>
</gene>
<evidence type="ECO:0000259" key="9">
    <source>
        <dbReference type="PROSITE" id="PS51465"/>
    </source>
</evidence>
<dbReference type="Pfam" id="PF07648">
    <property type="entry name" value="Kazal_2"/>
    <property type="match status" value="1"/>
</dbReference>